<dbReference type="OrthoDB" id="5419037at2"/>
<dbReference type="AlphaFoldDB" id="S7UT56"/>
<evidence type="ECO:0000256" key="4">
    <source>
        <dbReference type="ARBA" id="ARBA00023136"/>
    </source>
</evidence>
<evidence type="ECO:0000256" key="1">
    <source>
        <dbReference type="ARBA" id="ARBA00004141"/>
    </source>
</evidence>
<dbReference type="GO" id="GO:0016020">
    <property type="term" value="C:membrane"/>
    <property type="evidence" value="ECO:0007669"/>
    <property type="project" value="UniProtKB-SubCell"/>
</dbReference>
<organism evidence="6 7">
    <name type="scientific">Alkalidesulfovibrio alkalitolerans DSM 16529</name>
    <dbReference type="NCBI Taxonomy" id="1121439"/>
    <lineage>
        <taxon>Bacteria</taxon>
        <taxon>Pseudomonadati</taxon>
        <taxon>Thermodesulfobacteriota</taxon>
        <taxon>Desulfovibrionia</taxon>
        <taxon>Desulfovibrionales</taxon>
        <taxon>Desulfovibrionaceae</taxon>
        <taxon>Alkalidesulfovibrio</taxon>
    </lineage>
</organism>
<reference evidence="6 7" key="1">
    <citation type="journal article" date="2013" name="Genome Announc.">
        <title>Draft genome sequences for three mercury-methylating, sulfate-reducing bacteria.</title>
        <authorList>
            <person name="Brown S.D."/>
            <person name="Hurt R.A.Jr."/>
            <person name="Gilmour C.C."/>
            <person name="Elias D.A."/>
        </authorList>
    </citation>
    <scope>NUCLEOTIDE SEQUENCE [LARGE SCALE GENOMIC DNA]</scope>
    <source>
        <strain evidence="6 7">DSM 16529</strain>
    </source>
</reference>
<dbReference type="PANTHER" id="PTHR37306:SF1">
    <property type="entry name" value="COLICIN V PRODUCTION PROTEIN"/>
    <property type="match status" value="1"/>
</dbReference>
<dbReference type="GO" id="GO:0009403">
    <property type="term" value="P:toxin biosynthetic process"/>
    <property type="evidence" value="ECO:0007669"/>
    <property type="project" value="InterPro"/>
</dbReference>
<name>S7UT56_9BACT</name>
<feature type="transmembrane region" description="Helical" evidence="5">
    <location>
        <begin position="6"/>
        <end position="21"/>
    </location>
</feature>
<feature type="transmembrane region" description="Helical" evidence="5">
    <location>
        <begin position="65"/>
        <end position="82"/>
    </location>
</feature>
<dbReference type="RefSeq" id="WP_020886090.1">
    <property type="nucleotide sequence ID" value="NZ_ATHI01000004.1"/>
</dbReference>
<dbReference type="EMBL" id="ATHI01000004">
    <property type="protein sequence ID" value="EPR35503.1"/>
    <property type="molecule type" value="Genomic_DNA"/>
</dbReference>
<keyword evidence="7" id="KW-1185">Reference proteome</keyword>
<dbReference type="STRING" id="1121439.dsat_2204"/>
<evidence type="ECO:0000256" key="5">
    <source>
        <dbReference type="SAM" id="Phobius"/>
    </source>
</evidence>
<keyword evidence="4 5" id="KW-0472">Membrane</keyword>
<feature type="transmembrane region" description="Helical" evidence="5">
    <location>
        <begin position="28"/>
        <end position="45"/>
    </location>
</feature>
<feature type="transmembrane region" description="Helical" evidence="5">
    <location>
        <begin position="103"/>
        <end position="125"/>
    </location>
</feature>
<keyword evidence="3 5" id="KW-1133">Transmembrane helix</keyword>
<keyword evidence="2 5" id="KW-0812">Transmembrane</keyword>
<evidence type="ECO:0000256" key="3">
    <source>
        <dbReference type="ARBA" id="ARBA00022989"/>
    </source>
</evidence>
<proteinExistence type="predicted"/>
<dbReference type="eggNOG" id="COG1286">
    <property type="taxonomic scope" value="Bacteria"/>
</dbReference>
<dbReference type="PANTHER" id="PTHR37306">
    <property type="entry name" value="COLICIN V PRODUCTION PROTEIN"/>
    <property type="match status" value="1"/>
</dbReference>
<accession>S7UT56</accession>
<comment type="caution">
    <text evidence="6">The sequence shown here is derived from an EMBL/GenBank/DDBJ whole genome shotgun (WGS) entry which is preliminary data.</text>
</comment>
<gene>
    <name evidence="6" type="ORF">dsat_2204</name>
</gene>
<dbReference type="Pfam" id="PF02674">
    <property type="entry name" value="Colicin_V"/>
    <property type="match status" value="1"/>
</dbReference>
<evidence type="ECO:0000256" key="2">
    <source>
        <dbReference type="ARBA" id="ARBA00022692"/>
    </source>
</evidence>
<comment type="subcellular location">
    <subcellularLocation>
        <location evidence="1">Membrane</location>
        <topology evidence="1">Multi-pass membrane protein</topology>
    </subcellularLocation>
</comment>
<protein>
    <submittedName>
        <fullName evidence="6">Colicin V production protein</fullName>
    </submittedName>
</protein>
<dbReference type="InterPro" id="IPR003825">
    <property type="entry name" value="Colicin-V_CvpA"/>
</dbReference>
<evidence type="ECO:0000313" key="7">
    <source>
        <dbReference type="Proteomes" id="UP000014975"/>
    </source>
</evidence>
<evidence type="ECO:0000313" key="6">
    <source>
        <dbReference type="EMBL" id="EPR35503.1"/>
    </source>
</evidence>
<dbReference type="Proteomes" id="UP000014975">
    <property type="component" value="Unassembled WGS sequence"/>
</dbReference>
<sequence>MNILDIIFCVILGYFLLRGFINGLVREAASIVGLVVGFYAANHYGDVLVPQLADFMGNGGHADTASYLLVFVGTMFASWIALRMLSGLLRLQLLATADHAMGGLLGFLKGGLICAVTVLAMATFIPDSEYLVESRLSPHIAKVAAHMAGYLPDEMRQTLEDSQKKLSDIHFRMPDKILSF</sequence>
<dbReference type="PATRIC" id="fig|1121439.3.peg.594"/>